<feature type="signal peptide" evidence="1">
    <location>
        <begin position="1"/>
        <end position="28"/>
    </location>
</feature>
<dbReference type="RefSeq" id="WP_122198666.1">
    <property type="nucleotide sequence ID" value="NZ_JBHSKC010000006.1"/>
</dbReference>
<evidence type="ECO:0008006" key="4">
    <source>
        <dbReference type="Google" id="ProtNLM"/>
    </source>
</evidence>
<reference evidence="2 3" key="1">
    <citation type="submission" date="2018-10" db="EMBL/GenBank/DDBJ databases">
        <title>Isolation from soil.</title>
        <authorList>
            <person name="Hu J."/>
        </authorList>
    </citation>
    <scope>NUCLEOTIDE SEQUENCE [LARGE SCALE GENOMIC DNA]</scope>
    <source>
        <strain evidence="2 3">NEAU-Ht49</strain>
    </source>
</reference>
<keyword evidence="3" id="KW-1185">Reference proteome</keyword>
<name>A0A3M2LKB1_9ACTN</name>
<organism evidence="2 3">
    <name type="scientific">Actinomadura harenae</name>
    <dbReference type="NCBI Taxonomy" id="2483351"/>
    <lineage>
        <taxon>Bacteria</taxon>
        <taxon>Bacillati</taxon>
        <taxon>Actinomycetota</taxon>
        <taxon>Actinomycetes</taxon>
        <taxon>Streptosporangiales</taxon>
        <taxon>Thermomonosporaceae</taxon>
        <taxon>Actinomadura</taxon>
    </lineage>
</organism>
<evidence type="ECO:0000313" key="3">
    <source>
        <dbReference type="Proteomes" id="UP000282674"/>
    </source>
</evidence>
<gene>
    <name evidence="2" type="ORF">EBO15_34480</name>
</gene>
<dbReference type="Proteomes" id="UP000282674">
    <property type="component" value="Unassembled WGS sequence"/>
</dbReference>
<dbReference type="EMBL" id="RFFG01000096">
    <property type="protein sequence ID" value="RMI37917.1"/>
    <property type="molecule type" value="Genomic_DNA"/>
</dbReference>
<evidence type="ECO:0000256" key="1">
    <source>
        <dbReference type="SAM" id="SignalP"/>
    </source>
</evidence>
<sequence>MRSLTRAAIGAAMATPLALGFFSATAHAEQAPGCSSTVQIGSTAYVNLDGQTFASVKQFKGCGKNYGYLYVWSGYRATHSNWDVCVSIATVDSAGRHLVDLQCPGKVTEAWSLGSATLDQCTVAVGWYPDRASAATDVRC</sequence>
<feature type="chain" id="PRO_5018320220" description="Secreted protein" evidence="1">
    <location>
        <begin position="29"/>
        <end position="140"/>
    </location>
</feature>
<accession>A0A3M2LKB1</accession>
<evidence type="ECO:0000313" key="2">
    <source>
        <dbReference type="EMBL" id="RMI37917.1"/>
    </source>
</evidence>
<protein>
    <recommendedName>
        <fullName evidence="4">Secreted protein</fullName>
    </recommendedName>
</protein>
<dbReference type="AlphaFoldDB" id="A0A3M2LKB1"/>
<proteinExistence type="predicted"/>
<dbReference type="OrthoDB" id="3693320at2"/>
<keyword evidence="1" id="KW-0732">Signal</keyword>
<comment type="caution">
    <text evidence="2">The sequence shown here is derived from an EMBL/GenBank/DDBJ whole genome shotgun (WGS) entry which is preliminary data.</text>
</comment>